<keyword evidence="1" id="KW-0812">Transmembrane</keyword>
<sequence length="220" mass="25188">MPRRRNLRLPFSRDGAKFIEAYESLYSNEGSFILENAKNFFIMLVILPFLTLWYTLALMRIGLGAWQKGWFKNGFPSDVTGLSGILAIMFSALVVMFSLSGNARLQASAEALNWLSALFTSVVYIAVIFWLLKRKSVIAKVLESCGKLALTIYITQSVIGVALFRYFFPEWVMTFDLINYVLLATLVVSLQVITAYVYLKFFKQGPLEWCLTRWLKRKSI</sequence>
<dbReference type="InterPro" id="IPR007349">
    <property type="entry name" value="DUF418"/>
</dbReference>
<feature type="transmembrane region" description="Helical" evidence="1">
    <location>
        <begin position="79"/>
        <end position="99"/>
    </location>
</feature>
<gene>
    <name evidence="3" type="ORF">J5O05_20110</name>
</gene>
<dbReference type="PANTHER" id="PTHR30590:SF2">
    <property type="entry name" value="INNER MEMBRANE PROTEIN"/>
    <property type="match status" value="1"/>
</dbReference>
<evidence type="ECO:0000256" key="1">
    <source>
        <dbReference type="SAM" id="Phobius"/>
    </source>
</evidence>
<dbReference type="InterPro" id="IPR052529">
    <property type="entry name" value="Bact_Transport_Assoc"/>
</dbReference>
<dbReference type="Pfam" id="PF04235">
    <property type="entry name" value="DUF418"/>
    <property type="match status" value="1"/>
</dbReference>
<dbReference type="PANTHER" id="PTHR30590">
    <property type="entry name" value="INNER MEMBRANE PROTEIN"/>
    <property type="match status" value="1"/>
</dbReference>
<evidence type="ECO:0000259" key="2">
    <source>
        <dbReference type="Pfam" id="PF04235"/>
    </source>
</evidence>
<accession>A0A975DMF7</accession>
<feature type="transmembrane region" description="Helical" evidence="1">
    <location>
        <begin position="111"/>
        <end position="132"/>
    </location>
</feature>
<proteinExistence type="predicted"/>
<protein>
    <submittedName>
        <fullName evidence="3">DUF418 domain-containing protein</fullName>
    </submittedName>
</protein>
<feature type="transmembrane region" description="Helical" evidence="1">
    <location>
        <begin position="40"/>
        <end position="59"/>
    </location>
</feature>
<evidence type="ECO:0000313" key="4">
    <source>
        <dbReference type="Proteomes" id="UP000664904"/>
    </source>
</evidence>
<keyword evidence="3" id="KW-0614">Plasmid</keyword>
<evidence type="ECO:0000313" key="3">
    <source>
        <dbReference type="EMBL" id="QTH73116.1"/>
    </source>
</evidence>
<dbReference type="AlphaFoldDB" id="A0A975DMF7"/>
<dbReference type="KEGG" id="pxi:J5O05_20110"/>
<dbReference type="RefSeq" id="WP_208844735.1">
    <property type="nucleotide sequence ID" value="NZ_CP072135.1"/>
</dbReference>
<reference evidence="3" key="1">
    <citation type="submission" date="2021-03" db="EMBL/GenBank/DDBJ databases">
        <title>Complete Genome of Pseudoalteromonas xiamenensis STKMTI.2, a new potential marine bacterium producing anti-Vibrio compounds.</title>
        <authorList>
            <person name="Handayani D.P."/>
            <person name="Isnansetyo A."/>
            <person name="Istiqomah I."/>
            <person name="Jumina J."/>
        </authorList>
    </citation>
    <scope>NUCLEOTIDE SEQUENCE</scope>
    <source>
        <strain evidence="3">STKMTI.2</strain>
        <plasmid evidence="3">unnamed5</plasmid>
    </source>
</reference>
<name>A0A975DMF7_9GAMM</name>
<organism evidence="3 4">
    <name type="scientific">Pseudoalteromonas xiamenensis</name>
    <dbReference type="NCBI Taxonomy" id="882626"/>
    <lineage>
        <taxon>Bacteria</taxon>
        <taxon>Pseudomonadati</taxon>
        <taxon>Pseudomonadota</taxon>
        <taxon>Gammaproteobacteria</taxon>
        <taxon>Alteromonadales</taxon>
        <taxon>Pseudoalteromonadaceae</taxon>
        <taxon>Pseudoalteromonas</taxon>
    </lineage>
</organism>
<geneLocation type="plasmid" evidence="3 4">
    <name>unnamed5</name>
</geneLocation>
<keyword evidence="4" id="KW-1185">Reference proteome</keyword>
<feature type="transmembrane region" description="Helical" evidence="1">
    <location>
        <begin position="144"/>
        <end position="168"/>
    </location>
</feature>
<dbReference type="EMBL" id="CP072135">
    <property type="protein sequence ID" value="QTH73116.1"/>
    <property type="molecule type" value="Genomic_DNA"/>
</dbReference>
<keyword evidence="1" id="KW-1133">Transmembrane helix</keyword>
<dbReference type="Proteomes" id="UP000664904">
    <property type="component" value="Plasmid unnamed5"/>
</dbReference>
<feature type="transmembrane region" description="Helical" evidence="1">
    <location>
        <begin position="180"/>
        <end position="199"/>
    </location>
</feature>
<feature type="domain" description="DUF418" evidence="2">
    <location>
        <begin position="83"/>
        <end position="214"/>
    </location>
</feature>
<keyword evidence="1" id="KW-0472">Membrane</keyword>